<evidence type="ECO:0000313" key="2">
    <source>
        <dbReference type="Proteomes" id="UP001459277"/>
    </source>
</evidence>
<reference evidence="1 2" key="1">
    <citation type="submission" date="2024-01" db="EMBL/GenBank/DDBJ databases">
        <title>A telomere-to-telomere, gap-free genome of sweet tea (Lithocarpus litseifolius).</title>
        <authorList>
            <person name="Zhou J."/>
        </authorList>
    </citation>
    <scope>NUCLEOTIDE SEQUENCE [LARGE SCALE GENOMIC DNA]</scope>
    <source>
        <strain evidence="1">Zhou-2022a</strain>
        <tissue evidence="1">Leaf</tissue>
    </source>
</reference>
<dbReference type="Gene3D" id="1.10.630.10">
    <property type="entry name" value="Cytochrome P450"/>
    <property type="match status" value="1"/>
</dbReference>
<dbReference type="PANTHER" id="PTHR24299">
    <property type="entry name" value="CYTOCHROME P450 FAMILY 1"/>
    <property type="match status" value="1"/>
</dbReference>
<dbReference type="GO" id="GO:0004497">
    <property type="term" value="F:monooxygenase activity"/>
    <property type="evidence" value="ECO:0007669"/>
    <property type="project" value="InterPro"/>
</dbReference>
<proteinExistence type="predicted"/>
<gene>
    <name evidence="1" type="ORF">SO802_034103</name>
</gene>
<dbReference type="InterPro" id="IPR036396">
    <property type="entry name" value="Cyt_P450_sf"/>
</dbReference>
<sequence>MTLKLGQKTTIVISSADLAKEVLQQHDQFFCNRTILESVVAGNEHEFSLPWLPILDANQNLQRKKMQELLADIHNSSLNRDAVDIGKAAFKTSLNLLSNTIFSVDLADPNSATGRELSKLVHSILEVGSWPNLADYFPVLKKVDPQGIRRQMTIY</sequence>
<dbReference type="EMBL" id="JAZDWU010000012">
    <property type="protein sequence ID" value="KAK9984578.1"/>
    <property type="molecule type" value="Genomic_DNA"/>
</dbReference>
<dbReference type="Proteomes" id="UP001459277">
    <property type="component" value="Unassembled WGS sequence"/>
</dbReference>
<keyword evidence="2" id="KW-1185">Reference proteome</keyword>
<evidence type="ECO:0008006" key="3">
    <source>
        <dbReference type="Google" id="ProtNLM"/>
    </source>
</evidence>
<accession>A0AAW2BGA7</accession>
<dbReference type="GO" id="GO:0016705">
    <property type="term" value="F:oxidoreductase activity, acting on paired donors, with incorporation or reduction of molecular oxygen"/>
    <property type="evidence" value="ECO:0007669"/>
    <property type="project" value="InterPro"/>
</dbReference>
<dbReference type="GO" id="GO:0020037">
    <property type="term" value="F:heme binding"/>
    <property type="evidence" value="ECO:0007669"/>
    <property type="project" value="InterPro"/>
</dbReference>
<organism evidence="1 2">
    <name type="scientific">Lithocarpus litseifolius</name>
    <dbReference type="NCBI Taxonomy" id="425828"/>
    <lineage>
        <taxon>Eukaryota</taxon>
        <taxon>Viridiplantae</taxon>
        <taxon>Streptophyta</taxon>
        <taxon>Embryophyta</taxon>
        <taxon>Tracheophyta</taxon>
        <taxon>Spermatophyta</taxon>
        <taxon>Magnoliopsida</taxon>
        <taxon>eudicotyledons</taxon>
        <taxon>Gunneridae</taxon>
        <taxon>Pentapetalae</taxon>
        <taxon>rosids</taxon>
        <taxon>fabids</taxon>
        <taxon>Fagales</taxon>
        <taxon>Fagaceae</taxon>
        <taxon>Lithocarpus</taxon>
    </lineage>
</organism>
<name>A0AAW2BGA7_9ROSI</name>
<evidence type="ECO:0000313" key="1">
    <source>
        <dbReference type="EMBL" id="KAK9984578.1"/>
    </source>
</evidence>
<dbReference type="AlphaFoldDB" id="A0AAW2BGA7"/>
<dbReference type="PANTHER" id="PTHR24299:SF59">
    <property type="entry name" value="CYTOCHROME P450 SUPERFAMILY PROTEIN"/>
    <property type="match status" value="1"/>
</dbReference>
<dbReference type="SUPFAM" id="SSF48264">
    <property type="entry name" value="Cytochrome P450"/>
    <property type="match status" value="1"/>
</dbReference>
<protein>
    <recommendedName>
        <fullName evidence="3">Cytochrome P450 76AD1-like protein</fullName>
    </recommendedName>
</protein>
<comment type="caution">
    <text evidence="1">The sequence shown here is derived from an EMBL/GenBank/DDBJ whole genome shotgun (WGS) entry which is preliminary data.</text>
</comment>
<dbReference type="GO" id="GO:0005506">
    <property type="term" value="F:iron ion binding"/>
    <property type="evidence" value="ECO:0007669"/>
    <property type="project" value="InterPro"/>
</dbReference>